<name>A0A8S3VKK2_MYTED</name>
<comment type="caution">
    <text evidence="1">The sequence shown here is derived from an EMBL/GenBank/DDBJ whole genome shotgun (WGS) entry which is preliminary data.</text>
</comment>
<dbReference type="Proteomes" id="UP000683360">
    <property type="component" value="Unassembled WGS sequence"/>
</dbReference>
<reference evidence="1" key="1">
    <citation type="submission" date="2021-03" db="EMBL/GenBank/DDBJ databases">
        <authorList>
            <person name="Bekaert M."/>
        </authorList>
    </citation>
    <scope>NUCLEOTIDE SEQUENCE</scope>
</reference>
<proteinExistence type="predicted"/>
<protein>
    <submittedName>
        <fullName evidence="1">Cadherin-like and PC-esterase domain-containing protein 1</fullName>
    </submittedName>
</protein>
<gene>
    <name evidence="1" type="ORF">MEDL_68925</name>
</gene>
<organism evidence="1 2">
    <name type="scientific">Mytilus edulis</name>
    <name type="common">Blue mussel</name>
    <dbReference type="NCBI Taxonomy" id="6550"/>
    <lineage>
        <taxon>Eukaryota</taxon>
        <taxon>Metazoa</taxon>
        <taxon>Spiralia</taxon>
        <taxon>Lophotrochozoa</taxon>
        <taxon>Mollusca</taxon>
        <taxon>Bivalvia</taxon>
        <taxon>Autobranchia</taxon>
        <taxon>Pteriomorphia</taxon>
        <taxon>Mytilida</taxon>
        <taxon>Mytiloidea</taxon>
        <taxon>Mytilidae</taxon>
        <taxon>Mytilinae</taxon>
        <taxon>Mytilus</taxon>
    </lineage>
</organism>
<dbReference type="PANTHER" id="PTHR14776:SF1">
    <property type="entry name" value="CADHERIN-LIKE AND PC-ESTERASE DOMAIN-CONTAINING PROTEIN 1"/>
    <property type="match status" value="1"/>
</dbReference>
<evidence type="ECO:0000313" key="1">
    <source>
        <dbReference type="EMBL" id="CAG2257831.1"/>
    </source>
</evidence>
<dbReference type="PANTHER" id="PTHR14776">
    <property type="entry name" value="CADHERIN-LIKE AND PC-ESTERASE DOMAIN-CONTAINING PROTEIN 1"/>
    <property type="match status" value="1"/>
</dbReference>
<keyword evidence="2" id="KW-1185">Reference proteome</keyword>
<dbReference type="EMBL" id="CAJPWZ010003331">
    <property type="protein sequence ID" value="CAG2257831.1"/>
    <property type="molecule type" value="Genomic_DNA"/>
</dbReference>
<dbReference type="OrthoDB" id="2016263at2759"/>
<accession>A0A8S3VKK2</accession>
<dbReference type="AlphaFoldDB" id="A0A8S3VKK2"/>
<sequence length="211" mass="24450">MHYILEKINGTLYDWDKTHDLKFYTSVNNQQTLMSFAYYPQFWLPNNHRPGFDKAVYQLIKWTSPLENNSNTVLVVGGVHWLAKQHINVIWKALKREGLTGIKLIMKGHGAGFHQHVEGVHFASQNHQEKLQIQEREVGRYASSHGFHVIPTFNMTMSRYKDFLQGKCACHFHKVTTTTNRQGLKQYHIEGDINAAYSELMINAICQRHPG</sequence>
<evidence type="ECO:0000313" key="2">
    <source>
        <dbReference type="Proteomes" id="UP000683360"/>
    </source>
</evidence>